<dbReference type="NCBIfam" id="NF003280">
    <property type="entry name" value="PRK04270.1"/>
    <property type="match status" value="1"/>
</dbReference>
<feature type="compositionally biased region" description="Basic and acidic residues" evidence="2">
    <location>
        <begin position="303"/>
        <end position="324"/>
    </location>
</feature>
<sequence>MPEEGCFICIDKPKGPTSHQIDYWVRQITGVERVGHIGTLDPQATGLLVIALGKCVRLVDIAHEYPKEYIATLKLHADADELSIRKAFDHFKGEIYQLPPIKSAVARKLRTREIYDIEIMEIRNRDVLFKVKCQSGTYIRTLCVDIGYYLGTKGNMTDLRRLGTGPFREEMAITLQELSDRVEMAKAGKDHLLKSAMYQSNFLLSTFSKVIIKASTLKTIAHGSDLYPGGIKAIIGEPLAGERVALISESGQLVGTGKMVLSFNQISDTKIVDLDRVLIDPEPGNSVKIPVKQKEREIHLRSEVKQGSKERKFVNDRFSREKRTQRPNQWPERNNEKRNRNEYRDNFKDRRPVNRNRKKGRNDRKN</sequence>
<dbReference type="GO" id="GO:0003723">
    <property type="term" value="F:RNA binding"/>
    <property type="evidence" value="ECO:0007669"/>
    <property type="project" value="InterPro"/>
</dbReference>
<dbReference type="GO" id="GO:0000495">
    <property type="term" value="P:box H/ACA sno(s)RNA 3'-end processing"/>
    <property type="evidence" value="ECO:0007669"/>
    <property type="project" value="TreeGrafter"/>
</dbReference>
<evidence type="ECO:0000313" key="6">
    <source>
        <dbReference type="EMBL" id="SIM77496.1"/>
    </source>
</evidence>
<reference evidence="6 7" key="1">
    <citation type="submission" date="2016-04" db="EMBL/GenBank/DDBJ databases">
        <authorList>
            <person name="Evans L.H."/>
            <person name="Alamgir A."/>
            <person name="Owens N."/>
            <person name="Weber N.D."/>
            <person name="Virtaneva K."/>
            <person name="Barbian K."/>
            <person name="Babar A."/>
            <person name="Rosenke K."/>
        </authorList>
    </citation>
    <scope>NUCLEOTIDE SEQUENCE [LARGE SCALE GENOMIC DNA]</scope>
    <source>
        <strain evidence="7">S5(T) (JCM 30642 \VKM B-2941)</strain>
    </source>
</reference>
<dbReference type="InterPro" id="IPR015947">
    <property type="entry name" value="PUA-like_sf"/>
</dbReference>
<feature type="region of interest" description="Disordered" evidence="2">
    <location>
        <begin position="303"/>
        <end position="366"/>
    </location>
</feature>
<dbReference type="EMBL" id="LT671858">
    <property type="protein sequence ID" value="SIM77496.1"/>
    <property type="molecule type" value="Genomic_DNA"/>
</dbReference>
<protein>
    <submittedName>
        <fullName evidence="6">H/ACA RNA-protein site-specific pseudouridylation complex component Cbf5p</fullName>
    </submittedName>
</protein>
<dbReference type="SUPFAM" id="SSF55120">
    <property type="entry name" value="Pseudouridine synthase"/>
    <property type="match status" value="1"/>
</dbReference>
<evidence type="ECO:0000259" key="4">
    <source>
        <dbReference type="Pfam" id="PF01509"/>
    </source>
</evidence>
<dbReference type="GO" id="GO:0031118">
    <property type="term" value="P:rRNA pseudouridine synthesis"/>
    <property type="evidence" value="ECO:0007669"/>
    <property type="project" value="TreeGrafter"/>
</dbReference>
<dbReference type="InterPro" id="IPR020103">
    <property type="entry name" value="PsdUridine_synth_cat_dom_sf"/>
</dbReference>
<evidence type="ECO:0000313" key="7">
    <source>
        <dbReference type="Proteomes" id="UP000195607"/>
    </source>
</evidence>
<evidence type="ECO:0000256" key="2">
    <source>
        <dbReference type="SAM" id="MobiDB-lite"/>
    </source>
</evidence>
<dbReference type="SUPFAM" id="SSF88697">
    <property type="entry name" value="PUA domain-like"/>
    <property type="match status" value="1"/>
</dbReference>
<dbReference type="CDD" id="cd07953">
    <property type="entry name" value="PUA"/>
    <property type="match status" value="1"/>
</dbReference>
<dbReference type="InterPro" id="IPR032819">
    <property type="entry name" value="TruB_C"/>
</dbReference>
<dbReference type="PANTHER" id="PTHR23127">
    <property type="entry name" value="CENTROMERE/MICROTUBULE BINDING PROTEIN CBF5"/>
    <property type="match status" value="1"/>
</dbReference>
<dbReference type="InterPro" id="IPR002501">
    <property type="entry name" value="PsdUridine_synth_N"/>
</dbReference>
<dbReference type="GO" id="GO:0031120">
    <property type="term" value="P:snRNA pseudouridine synthesis"/>
    <property type="evidence" value="ECO:0007669"/>
    <property type="project" value="TreeGrafter"/>
</dbReference>
<dbReference type="Gene3D" id="2.30.130.10">
    <property type="entry name" value="PUA domain"/>
    <property type="match status" value="1"/>
</dbReference>
<dbReference type="GO" id="GO:1990481">
    <property type="term" value="P:mRNA pseudouridine synthesis"/>
    <property type="evidence" value="ECO:0007669"/>
    <property type="project" value="TreeGrafter"/>
</dbReference>
<dbReference type="NCBIfam" id="TIGR00425">
    <property type="entry name" value="CBF5"/>
    <property type="match status" value="1"/>
</dbReference>
<dbReference type="Pfam" id="PF01509">
    <property type="entry name" value="TruB_N"/>
    <property type="match status" value="1"/>
</dbReference>
<dbReference type="Pfam" id="PF16198">
    <property type="entry name" value="TruB_C_2"/>
    <property type="match status" value="1"/>
</dbReference>
<dbReference type="InterPro" id="IPR036974">
    <property type="entry name" value="PUA_sf"/>
</dbReference>
<dbReference type="InterPro" id="IPR002478">
    <property type="entry name" value="PUA"/>
</dbReference>
<keyword evidence="1" id="KW-0413">Isomerase</keyword>
<name>A0A1N5VX10_9ARCH</name>
<dbReference type="GO" id="GO:0009982">
    <property type="term" value="F:pseudouridine synthase activity"/>
    <property type="evidence" value="ECO:0007669"/>
    <property type="project" value="InterPro"/>
</dbReference>
<organism evidence="6 7">
    <name type="scientific">Cuniculiplasma divulgatum</name>
    <dbReference type="NCBI Taxonomy" id="1673428"/>
    <lineage>
        <taxon>Archaea</taxon>
        <taxon>Methanobacteriati</taxon>
        <taxon>Thermoplasmatota</taxon>
        <taxon>Thermoplasmata</taxon>
        <taxon>Thermoplasmatales</taxon>
        <taxon>Cuniculiplasmataceae</taxon>
        <taxon>Cuniculiplasma</taxon>
    </lineage>
</organism>
<feature type="domain" description="tRNA pseudouridylate synthase B C-terminal" evidence="5">
    <location>
        <begin position="140"/>
        <end position="194"/>
    </location>
</feature>
<dbReference type="Gene3D" id="3.30.2350.10">
    <property type="entry name" value="Pseudouridine synthase"/>
    <property type="match status" value="1"/>
</dbReference>
<evidence type="ECO:0000256" key="1">
    <source>
        <dbReference type="ARBA" id="ARBA00023235"/>
    </source>
</evidence>
<evidence type="ECO:0000259" key="3">
    <source>
        <dbReference type="Pfam" id="PF01472"/>
    </source>
</evidence>
<evidence type="ECO:0000259" key="5">
    <source>
        <dbReference type="Pfam" id="PF16198"/>
    </source>
</evidence>
<dbReference type="PROSITE" id="PS50890">
    <property type="entry name" value="PUA"/>
    <property type="match status" value="1"/>
</dbReference>
<dbReference type="Proteomes" id="UP000195607">
    <property type="component" value="Chromosome I"/>
</dbReference>
<feature type="domain" description="PUA" evidence="3">
    <location>
        <begin position="209"/>
        <end position="268"/>
    </location>
</feature>
<dbReference type="AlphaFoldDB" id="A0A1N5VX10"/>
<feature type="compositionally biased region" description="Basic residues" evidence="2">
    <location>
        <begin position="353"/>
        <end position="366"/>
    </location>
</feature>
<feature type="domain" description="Pseudouridine synthase II N-terminal" evidence="4">
    <location>
        <begin position="26"/>
        <end position="139"/>
    </location>
</feature>
<proteinExistence type="predicted"/>
<gene>
    <name evidence="6" type="ORF">CSP5_1552</name>
</gene>
<dbReference type="InterPro" id="IPR004802">
    <property type="entry name" value="tRNA_PsdUridine_synth_B_fam"/>
</dbReference>
<feature type="compositionally biased region" description="Basic and acidic residues" evidence="2">
    <location>
        <begin position="333"/>
        <end position="352"/>
    </location>
</feature>
<accession>A0A1N5VX10</accession>
<dbReference type="PANTHER" id="PTHR23127:SF0">
    <property type="entry name" value="H_ACA RIBONUCLEOPROTEIN COMPLEX SUBUNIT DKC1"/>
    <property type="match status" value="1"/>
</dbReference>
<dbReference type="Pfam" id="PF01472">
    <property type="entry name" value="PUA"/>
    <property type="match status" value="1"/>
</dbReference>